<comment type="caution">
    <text evidence="1">The sequence shown here is derived from an EMBL/GenBank/DDBJ whole genome shotgun (WGS) entry which is preliminary data.</text>
</comment>
<evidence type="ECO:0000313" key="1">
    <source>
        <dbReference type="EMBL" id="KAJ8638870.1"/>
    </source>
</evidence>
<evidence type="ECO:0000313" key="2">
    <source>
        <dbReference type="Proteomes" id="UP001234297"/>
    </source>
</evidence>
<name>A0ACC2LZM6_PERAE</name>
<dbReference type="EMBL" id="CM056813">
    <property type="protein sequence ID" value="KAJ8638870.1"/>
    <property type="molecule type" value="Genomic_DNA"/>
</dbReference>
<protein>
    <submittedName>
        <fullName evidence="1">Uncharacterized protein</fullName>
    </submittedName>
</protein>
<dbReference type="Proteomes" id="UP001234297">
    <property type="component" value="Chromosome 5"/>
</dbReference>
<accession>A0ACC2LZM6</accession>
<proteinExistence type="predicted"/>
<keyword evidence="2" id="KW-1185">Reference proteome</keyword>
<sequence>MLKLYSHVGSHDDVIGLFRRMQAFNLRPDAFVLPILIKSAGKGGTGIQTQVLKLGFESDRYVRNAIMDMYAKHGAMDVARKVFDGIPDKAVADWNVMVSGYWRCGDEVEARCMFDSMPERNVVSWTAMVSGYSKCGDLENARRIFEEMPEKSVASWNALLSGYAQKGLVEDGLRVFEEMMDSGFRPDETTWVTVISMCSVRGDLKLAESLVGTLHQRRIELNCFVKTALIDLYAKCGSLETAQQIFNSMAFRNPVTWNAMISGYARSGNLTLARQLFDKMPERNVISWNSMIAGYAQNGHFATAIKLFKEMVRTKELKPDEVTTVSVISACGHLGALELGKWVVKLIVENQIQLSISGYNSLIFMYSRCGSMEEAKKVFREMPSRDLVSYNSLIAGFAIHGHGHEALELLSRMKEEGVEPDRITFIGILTACSHAGLSKQGRQIFESIEYPAIDHYSCMVDLLGRAGELDEAKRLVNNMPMKPHAGVYGALLNAARIHKHVELGELAASELFELEPENPGNYVLLSNIYASLGRWGDVERVWKLMQVRGVKKTTACSWVEFNHQIHQFIAGDRSHERTKEIYEVLEKLGKRMRELGYIADKRCVLRDVEEEEKEEMVGTHSEKLAIGFGLLVSKAGEVIRVVKNLRVCGDCHIAIKMISKLTGREIVVRDNNRFHRFEDGECSCKDYW</sequence>
<gene>
    <name evidence="1" type="ORF">MRB53_015564</name>
</gene>
<organism evidence="1 2">
    <name type="scientific">Persea americana</name>
    <name type="common">Avocado</name>
    <dbReference type="NCBI Taxonomy" id="3435"/>
    <lineage>
        <taxon>Eukaryota</taxon>
        <taxon>Viridiplantae</taxon>
        <taxon>Streptophyta</taxon>
        <taxon>Embryophyta</taxon>
        <taxon>Tracheophyta</taxon>
        <taxon>Spermatophyta</taxon>
        <taxon>Magnoliopsida</taxon>
        <taxon>Magnoliidae</taxon>
        <taxon>Laurales</taxon>
        <taxon>Lauraceae</taxon>
        <taxon>Persea</taxon>
    </lineage>
</organism>
<reference evidence="1 2" key="1">
    <citation type="journal article" date="2022" name="Hortic Res">
        <title>A haplotype resolved chromosomal level avocado genome allows analysis of novel avocado genes.</title>
        <authorList>
            <person name="Nath O."/>
            <person name="Fletcher S.J."/>
            <person name="Hayward A."/>
            <person name="Shaw L.M."/>
            <person name="Masouleh A.K."/>
            <person name="Furtado A."/>
            <person name="Henry R.J."/>
            <person name="Mitter N."/>
        </authorList>
    </citation>
    <scope>NUCLEOTIDE SEQUENCE [LARGE SCALE GENOMIC DNA]</scope>
    <source>
        <strain evidence="2">cv. Hass</strain>
    </source>
</reference>